<dbReference type="EMBL" id="BGPR01001192">
    <property type="protein sequence ID" value="GBM47749.1"/>
    <property type="molecule type" value="Genomic_DNA"/>
</dbReference>
<accession>A0A4Y2G576</accession>
<evidence type="ECO:0000313" key="1">
    <source>
        <dbReference type="EMBL" id="GBM47749.1"/>
    </source>
</evidence>
<organism evidence="1 2">
    <name type="scientific">Araneus ventricosus</name>
    <name type="common">Orbweaver spider</name>
    <name type="synonym">Epeira ventricosa</name>
    <dbReference type="NCBI Taxonomy" id="182803"/>
    <lineage>
        <taxon>Eukaryota</taxon>
        <taxon>Metazoa</taxon>
        <taxon>Ecdysozoa</taxon>
        <taxon>Arthropoda</taxon>
        <taxon>Chelicerata</taxon>
        <taxon>Arachnida</taxon>
        <taxon>Araneae</taxon>
        <taxon>Araneomorphae</taxon>
        <taxon>Entelegynae</taxon>
        <taxon>Araneoidea</taxon>
        <taxon>Araneidae</taxon>
        <taxon>Araneus</taxon>
    </lineage>
</organism>
<dbReference type="AlphaFoldDB" id="A0A4Y2G576"/>
<sequence length="113" mass="13203">MATGHHGRLTVSRRLPKVNRYDSVSFEDRVEIFEGRGVDPRCGDPQRGQRDERRLLHSGVHSQGRNISPLCGRSRNLWAQRMCSRTQSFFFLVSKPVFLDEIKHRNQNHDFLN</sequence>
<dbReference type="Proteomes" id="UP000499080">
    <property type="component" value="Unassembled WGS sequence"/>
</dbReference>
<keyword evidence="2" id="KW-1185">Reference proteome</keyword>
<proteinExistence type="predicted"/>
<name>A0A4Y2G576_ARAVE</name>
<comment type="caution">
    <text evidence="1">The sequence shown here is derived from an EMBL/GenBank/DDBJ whole genome shotgun (WGS) entry which is preliminary data.</text>
</comment>
<evidence type="ECO:0000313" key="2">
    <source>
        <dbReference type="Proteomes" id="UP000499080"/>
    </source>
</evidence>
<reference evidence="1 2" key="1">
    <citation type="journal article" date="2019" name="Sci. Rep.">
        <title>Orb-weaving spider Araneus ventricosus genome elucidates the spidroin gene catalogue.</title>
        <authorList>
            <person name="Kono N."/>
            <person name="Nakamura H."/>
            <person name="Ohtoshi R."/>
            <person name="Moran D.A.P."/>
            <person name="Shinohara A."/>
            <person name="Yoshida Y."/>
            <person name="Fujiwara M."/>
            <person name="Mori M."/>
            <person name="Tomita M."/>
            <person name="Arakawa K."/>
        </authorList>
    </citation>
    <scope>NUCLEOTIDE SEQUENCE [LARGE SCALE GENOMIC DNA]</scope>
</reference>
<protein>
    <submittedName>
        <fullName evidence="1">Uncharacterized protein</fullName>
    </submittedName>
</protein>
<gene>
    <name evidence="1" type="ORF">AVEN_237981_1</name>
</gene>